<dbReference type="STRING" id="1314800.A0A1B7N7H8"/>
<reference evidence="1 2" key="1">
    <citation type="submission" date="2016-06" db="EMBL/GenBank/DDBJ databases">
        <title>Comparative genomics of the ectomycorrhizal sister species Rhizopogon vinicolor and Rhizopogon vesiculosus (Basidiomycota: Boletales) reveals a divergence of the mating type B locus.</title>
        <authorList>
            <consortium name="DOE Joint Genome Institute"/>
            <person name="Mujic A.B."/>
            <person name="Kuo A."/>
            <person name="Tritt A."/>
            <person name="Lipzen A."/>
            <person name="Chen C."/>
            <person name="Johnson J."/>
            <person name="Sharma A."/>
            <person name="Barry K."/>
            <person name="Grigoriev I.V."/>
            <person name="Spatafora J.W."/>
        </authorList>
    </citation>
    <scope>NUCLEOTIDE SEQUENCE [LARGE SCALE GENOMIC DNA]</scope>
    <source>
        <strain evidence="1 2">AM-OR11-026</strain>
    </source>
</reference>
<proteinExistence type="predicted"/>
<dbReference type="InterPro" id="IPR038737">
    <property type="entry name" value="SF3b_su1-like"/>
</dbReference>
<dbReference type="GO" id="GO:0000245">
    <property type="term" value="P:spliceosomal complex assembly"/>
    <property type="evidence" value="ECO:0007669"/>
    <property type="project" value="InterPro"/>
</dbReference>
<protein>
    <submittedName>
        <fullName evidence="1">Uncharacterized protein</fullName>
    </submittedName>
</protein>
<evidence type="ECO:0000313" key="2">
    <source>
        <dbReference type="Proteomes" id="UP000092154"/>
    </source>
</evidence>
<dbReference type="PANTHER" id="PTHR12097">
    <property type="entry name" value="SPLICING FACTOR 3B, SUBUNIT 1-RELATED"/>
    <property type="match status" value="1"/>
</dbReference>
<name>A0A1B7N7H8_9AGAM</name>
<dbReference type="OrthoDB" id="438939at2759"/>
<dbReference type="InParanoid" id="A0A1B7N7H8"/>
<dbReference type="EMBL" id="KV448200">
    <property type="protein sequence ID" value="OAX40799.1"/>
    <property type="molecule type" value="Genomic_DNA"/>
</dbReference>
<dbReference type="Proteomes" id="UP000092154">
    <property type="component" value="Unassembled WGS sequence"/>
</dbReference>
<evidence type="ECO:0000313" key="1">
    <source>
        <dbReference type="EMBL" id="OAX40799.1"/>
    </source>
</evidence>
<accession>A0A1B7N7H8</accession>
<gene>
    <name evidence="1" type="ORF">K503DRAFT_686825</name>
</gene>
<dbReference type="AlphaFoldDB" id="A0A1B7N7H8"/>
<keyword evidence="2" id="KW-1185">Reference proteome</keyword>
<dbReference type="GO" id="GO:0003729">
    <property type="term" value="F:mRNA binding"/>
    <property type="evidence" value="ECO:0007669"/>
    <property type="project" value="InterPro"/>
</dbReference>
<sequence>MISTMCPDIDHADEYICNTTACAFSVVASALGIPSLLPFLKAIYFDEVLKPLWLGICLHHRKGLIAFLKAIGFIISLMDPEYASYYAGGFYKLDWSYW</sequence>
<organism evidence="1 2">
    <name type="scientific">Rhizopogon vinicolor AM-OR11-026</name>
    <dbReference type="NCBI Taxonomy" id="1314800"/>
    <lineage>
        <taxon>Eukaryota</taxon>
        <taxon>Fungi</taxon>
        <taxon>Dikarya</taxon>
        <taxon>Basidiomycota</taxon>
        <taxon>Agaricomycotina</taxon>
        <taxon>Agaricomycetes</taxon>
        <taxon>Agaricomycetidae</taxon>
        <taxon>Boletales</taxon>
        <taxon>Suillineae</taxon>
        <taxon>Rhizopogonaceae</taxon>
        <taxon>Rhizopogon</taxon>
    </lineage>
</organism>